<reference evidence="2" key="1">
    <citation type="submission" date="2022-11" db="EMBL/GenBank/DDBJ databases">
        <title>Genome Resource of Sclerotinia nivalis Strain SnTB1, a Plant Pathogen Isolated from American Ginseng.</title>
        <authorList>
            <person name="Fan S."/>
        </authorList>
    </citation>
    <scope>NUCLEOTIDE SEQUENCE</scope>
    <source>
        <strain evidence="2">SnTB1</strain>
    </source>
</reference>
<gene>
    <name evidence="2" type="ORF">OCU04_009801</name>
</gene>
<name>A0A9X0AGM9_9HELO</name>
<proteinExistence type="predicted"/>
<dbReference type="EMBL" id="JAPEIS010000011">
    <property type="protein sequence ID" value="KAJ8062019.1"/>
    <property type="molecule type" value="Genomic_DNA"/>
</dbReference>
<comment type="caution">
    <text evidence="2">The sequence shown here is derived from an EMBL/GenBank/DDBJ whole genome shotgun (WGS) entry which is preliminary data.</text>
</comment>
<dbReference type="AlphaFoldDB" id="A0A9X0AGM9"/>
<keyword evidence="3" id="KW-1185">Reference proteome</keyword>
<feature type="compositionally biased region" description="Polar residues" evidence="1">
    <location>
        <begin position="53"/>
        <end position="82"/>
    </location>
</feature>
<dbReference type="Proteomes" id="UP001152300">
    <property type="component" value="Unassembled WGS sequence"/>
</dbReference>
<protein>
    <submittedName>
        <fullName evidence="2">Uncharacterized protein</fullName>
    </submittedName>
</protein>
<evidence type="ECO:0000313" key="2">
    <source>
        <dbReference type="EMBL" id="KAJ8062019.1"/>
    </source>
</evidence>
<feature type="region of interest" description="Disordered" evidence="1">
    <location>
        <begin position="46"/>
        <end position="92"/>
    </location>
</feature>
<accession>A0A9X0AGM9</accession>
<evidence type="ECO:0000256" key="1">
    <source>
        <dbReference type="SAM" id="MobiDB-lite"/>
    </source>
</evidence>
<dbReference type="OrthoDB" id="3542617at2759"/>
<organism evidence="2 3">
    <name type="scientific">Sclerotinia nivalis</name>
    <dbReference type="NCBI Taxonomy" id="352851"/>
    <lineage>
        <taxon>Eukaryota</taxon>
        <taxon>Fungi</taxon>
        <taxon>Dikarya</taxon>
        <taxon>Ascomycota</taxon>
        <taxon>Pezizomycotina</taxon>
        <taxon>Leotiomycetes</taxon>
        <taxon>Helotiales</taxon>
        <taxon>Sclerotiniaceae</taxon>
        <taxon>Sclerotinia</taxon>
    </lineage>
</organism>
<evidence type="ECO:0000313" key="3">
    <source>
        <dbReference type="Proteomes" id="UP001152300"/>
    </source>
</evidence>
<sequence>MPCPLPRRYAQHRALRHDKYGPSTLVLQNKKEQSRIYEPRIIKKKKMNKWRRSSSITVDESGSISDSGFDQDSSYNSQSDRGSGTDAEASYYQQMMNEFEAEGVTLSNPNDETKAMMEAELERWEQFCKVSKIDEPSTAIKACKAAIFKAYLF</sequence>